<keyword evidence="7 18" id="KW-0472">Membrane</keyword>
<feature type="transmembrane region" description="Helical" evidence="18">
    <location>
        <begin position="58"/>
        <end position="80"/>
    </location>
</feature>
<keyword evidence="9" id="KW-0325">Glycoprotein</keyword>
<evidence type="ECO:0000256" key="16">
    <source>
        <dbReference type="ARBA" id="ARBA00082238"/>
    </source>
</evidence>
<evidence type="ECO:0000256" key="5">
    <source>
        <dbReference type="ARBA" id="ARBA00022989"/>
    </source>
</evidence>
<dbReference type="SUPFAM" id="SSF81321">
    <property type="entry name" value="Family A G protein-coupled receptor-like"/>
    <property type="match status" value="1"/>
</dbReference>
<feature type="domain" description="G-protein coupled receptors family 1 profile" evidence="19">
    <location>
        <begin position="71"/>
        <end position="345"/>
    </location>
</feature>
<evidence type="ECO:0000256" key="6">
    <source>
        <dbReference type="ARBA" id="ARBA00023040"/>
    </source>
</evidence>
<dbReference type="Ensembl" id="ENSSORT00005008572.1">
    <property type="protein sequence ID" value="ENSSORP00005008284.1"/>
    <property type="gene ID" value="ENSSORG00005004609.1"/>
</dbReference>
<evidence type="ECO:0000256" key="15">
    <source>
        <dbReference type="ARBA" id="ARBA00082019"/>
    </source>
</evidence>
<dbReference type="AlphaFoldDB" id="A0A672YUM2"/>
<comment type="subcellular location">
    <subcellularLocation>
        <location evidence="1">Cell membrane</location>
        <topology evidence="1">Multi-pass membrane protein</topology>
    </subcellularLocation>
</comment>
<dbReference type="PANTHER" id="PTHR45695:SF20">
    <property type="entry name" value="PYROGLUTAMYLATED RFAMIDE PEPTIDE RECEPTOR"/>
    <property type="match status" value="1"/>
</dbReference>
<dbReference type="Proteomes" id="UP000472271">
    <property type="component" value="Chromosome 19"/>
</dbReference>
<keyword evidence="21" id="KW-1185">Reference proteome</keyword>
<dbReference type="GO" id="GO:0005886">
    <property type="term" value="C:plasma membrane"/>
    <property type="evidence" value="ECO:0007669"/>
    <property type="project" value="UniProtKB-SubCell"/>
</dbReference>
<feature type="transmembrane region" description="Helical" evidence="18">
    <location>
        <begin position="132"/>
        <end position="150"/>
    </location>
</feature>
<dbReference type="InterPro" id="IPR000276">
    <property type="entry name" value="GPCR_Rhodpsn"/>
</dbReference>
<keyword evidence="3" id="KW-1003">Cell membrane</keyword>
<feature type="transmembrane region" description="Helical" evidence="18">
    <location>
        <begin position="322"/>
        <end position="348"/>
    </location>
</feature>
<sequence>MAAASTDSEQGSAKITPEVLQEMLQYYNLSRQEFINTYNIQPLVYIPELPYSAKTTFVIMYVVIFVLALAGNSLVIYIILKKRAIQTATDIFICSLAFSDLLITFFCIPFTLLQNISSEWFGGVLVCKTVPFVQTTAIVTGILTMTCIAIERYQGIVFPLQMRRQYSSQRAYKMLGLVWIASVIVGSPMLFVQQLKVRSTFQLNVKYDFLYDHYHVCCQESWSSLTHRQAYTTFIMVALFLLPLAAMLFLYTRIGIELWIRKRVGDSSVLNTMNHREINKISRAVKMMITIVLLFTVCWAPFHTVHMLFEYGDLEAKYDGVTLNMIIAVVQAIGFFNSFNNPIVYAFMNEKFKKSCVSTLSHCIRKPNQQGGAEVVPKLSVQFIKPQSREAFIESDEGNSSKQNSADNGTLLSMHGPSLLGIVEEKISTIQTELPATSSSQVK</sequence>
<dbReference type="FunFam" id="1.20.1070.10:FF:000227">
    <property type="entry name" value="Pyroglutamylated RFamide peptide receptor a"/>
    <property type="match status" value="1"/>
</dbReference>
<name>A0A672YUM2_9TELE</name>
<dbReference type="Gene3D" id="1.20.1070.10">
    <property type="entry name" value="Rhodopsin 7-helix transmembrane proteins"/>
    <property type="match status" value="1"/>
</dbReference>
<keyword evidence="6 17" id="KW-0297">G-protein coupled receptor</keyword>
<keyword evidence="10 17" id="KW-0807">Transducer</keyword>
<keyword evidence="5 18" id="KW-1133">Transmembrane helix</keyword>
<evidence type="ECO:0000259" key="19">
    <source>
        <dbReference type="PROSITE" id="PS50262"/>
    </source>
</evidence>
<evidence type="ECO:0000313" key="21">
    <source>
        <dbReference type="Proteomes" id="UP000472271"/>
    </source>
</evidence>
<evidence type="ECO:0000256" key="11">
    <source>
        <dbReference type="ARBA" id="ARBA00059793"/>
    </source>
</evidence>
<proteinExistence type="inferred from homology"/>
<evidence type="ECO:0000256" key="10">
    <source>
        <dbReference type="ARBA" id="ARBA00023224"/>
    </source>
</evidence>
<dbReference type="GO" id="GO:0004983">
    <property type="term" value="F:neuropeptide Y receptor activity"/>
    <property type="evidence" value="ECO:0007669"/>
    <property type="project" value="InterPro"/>
</dbReference>
<evidence type="ECO:0000256" key="18">
    <source>
        <dbReference type="SAM" id="Phobius"/>
    </source>
</evidence>
<evidence type="ECO:0000256" key="4">
    <source>
        <dbReference type="ARBA" id="ARBA00022692"/>
    </source>
</evidence>
<dbReference type="PANTHER" id="PTHR45695">
    <property type="entry name" value="LEUCOKININ RECEPTOR-RELATED"/>
    <property type="match status" value="1"/>
</dbReference>
<protein>
    <recommendedName>
        <fullName evidence="12">Pyroglutamylated RF-amide peptide receptor</fullName>
    </recommendedName>
    <alternativeName>
        <fullName evidence="13">AQ27</fullName>
    </alternativeName>
    <alternativeName>
        <fullName evidence="15">G-protein coupled receptor 103</fullName>
    </alternativeName>
    <alternativeName>
        <fullName evidence="14">Orexigenic neuropeptide QRFP receptor</fullName>
    </alternativeName>
    <alternativeName>
        <fullName evidence="16">SP9155</fullName>
    </alternativeName>
</protein>
<evidence type="ECO:0000256" key="9">
    <source>
        <dbReference type="ARBA" id="ARBA00023180"/>
    </source>
</evidence>
<feature type="transmembrane region" description="Helical" evidence="18">
    <location>
        <begin position="230"/>
        <end position="252"/>
    </location>
</feature>
<keyword evidence="4 17" id="KW-0812">Transmembrane</keyword>
<dbReference type="PROSITE" id="PS00237">
    <property type="entry name" value="G_PROTEIN_RECEP_F1_1"/>
    <property type="match status" value="1"/>
</dbReference>
<feature type="transmembrane region" description="Helical" evidence="18">
    <location>
        <begin position="171"/>
        <end position="191"/>
    </location>
</feature>
<dbReference type="CDD" id="cd15205">
    <property type="entry name" value="7tmA_QRFPR"/>
    <property type="match status" value="1"/>
</dbReference>
<accession>A0A672YUM2</accession>
<evidence type="ECO:0000256" key="2">
    <source>
        <dbReference type="ARBA" id="ARBA00010663"/>
    </source>
</evidence>
<dbReference type="InterPro" id="IPR000611">
    <property type="entry name" value="NPY_rcpt"/>
</dbReference>
<reference evidence="20" key="2">
    <citation type="submission" date="2025-08" db="UniProtKB">
        <authorList>
            <consortium name="Ensembl"/>
        </authorList>
    </citation>
    <scope>IDENTIFICATION</scope>
</reference>
<dbReference type="Pfam" id="PF00001">
    <property type="entry name" value="7tm_1"/>
    <property type="match status" value="1"/>
</dbReference>
<dbReference type="PRINTS" id="PR00237">
    <property type="entry name" value="GPCRRHODOPSN"/>
</dbReference>
<evidence type="ECO:0000256" key="8">
    <source>
        <dbReference type="ARBA" id="ARBA00023170"/>
    </source>
</evidence>
<organism evidence="20 21">
    <name type="scientific">Sphaeramia orbicularis</name>
    <name type="common">orbiculate cardinalfish</name>
    <dbReference type="NCBI Taxonomy" id="375764"/>
    <lineage>
        <taxon>Eukaryota</taxon>
        <taxon>Metazoa</taxon>
        <taxon>Chordata</taxon>
        <taxon>Craniata</taxon>
        <taxon>Vertebrata</taxon>
        <taxon>Euteleostomi</taxon>
        <taxon>Actinopterygii</taxon>
        <taxon>Neopterygii</taxon>
        <taxon>Teleostei</taxon>
        <taxon>Neoteleostei</taxon>
        <taxon>Acanthomorphata</taxon>
        <taxon>Gobiaria</taxon>
        <taxon>Kurtiformes</taxon>
        <taxon>Apogonoidei</taxon>
        <taxon>Apogonidae</taxon>
        <taxon>Apogoninae</taxon>
        <taxon>Sphaeramia</taxon>
    </lineage>
</organism>
<comment type="similarity">
    <text evidence="2 17">Belongs to the G-protein coupled receptor 1 family.</text>
</comment>
<reference evidence="20" key="3">
    <citation type="submission" date="2025-09" db="UniProtKB">
        <authorList>
            <consortium name="Ensembl"/>
        </authorList>
    </citation>
    <scope>IDENTIFICATION</scope>
</reference>
<evidence type="ECO:0000256" key="17">
    <source>
        <dbReference type="RuleBase" id="RU000688"/>
    </source>
</evidence>
<reference evidence="20" key="1">
    <citation type="submission" date="2019-06" db="EMBL/GenBank/DDBJ databases">
        <authorList>
            <consortium name="Wellcome Sanger Institute Data Sharing"/>
        </authorList>
    </citation>
    <scope>NUCLEOTIDE SEQUENCE [LARGE SCALE GENOMIC DNA]</scope>
</reference>
<comment type="function">
    <text evidence="11">Receptor for the orexigenic neuropeptide QRFP. The activity of this receptor is mediated by G proteins that modulate adenylate cyclase activity and intracellular calcium levels.</text>
</comment>
<dbReference type="PRINTS" id="PR01012">
    <property type="entry name" value="NRPEPTIDEYR"/>
</dbReference>
<evidence type="ECO:0000313" key="20">
    <source>
        <dbReference type="Ensembl" id="ENSSORP00005008284.1"/>
    </source>
</evidence>
<feature type="transmembrane region" description="Helical" evidence="18">
    <location>
        <begin position="284"/>
        <end position="302"/>
    </location>
</feature>
<dbReference type="PROSITE" id="PS50262">
    <property type="entry name" value="G_PROTEIN_RECEP_F1_2"/>
    <property type="match status" value="1"/>
</dbReference>
<feature type="transmembrane region" description="Helical" evidence="18">
    <location>
        <begin position="92"/>
        <end position="112"/>
    </location>
</feature>
<evidence type="ECO:0000256" key="3">
    <source>
        <dbReference type="ARBA" id="ARBA00022475"/>
    </source>
</evidence>
<evidence type="ECO:0000256" key="12">
    <source>
        <dbReference type="ARBA" id="ARBA00070590"/>
    </source>
</evidence>
<gene>
    <name evidence="20" type="primary">LOC115410284</name>
</gene>
<keyword evidence="8 17" id="KW-0675">Receptor</keyword>
<evidence type="ECO:0000256" key="13">
    <source>
        <dbReference type="ARBA" id="ARBA00079726"/>
    </source>
</evidence>
<dbReference type="InterPro" id="IPR017452">
    <property type="entry name" value="GPCR_Rhodpsn_7TM"/>
</dbReference>
<evidence type="ECO:0000256" key="7">
    <source>
        <dbReference type="ARBA" id="ARBA00023136"/>
    </source>
</evidence>
<evidence type="ECO:0000256" key="1">
    <source>
        <dbReference type="ARBA" id="ARBA00004651"/>
    </source>
</evidence>
<dbReference type="InParanoid" id="A0A672YUM2"/>
<evidence type="ECO:0000256" key="14">
    <source>
        <dbReference type="ARBA" id="ARBA00079958"/>
    </source>
</evidence>